<dbReference type="Gene3D" id="1.10.510.10">
    <property type="entry name" value="Transferase(Phosphotransferase) domain 1"/>
    <property type="match status" value="1"/>
</dbReference>
<feature type="domain" description="Protein kinase" evidence="8">
    <location>
        <begin position="43"/>
        <end position="300"/>
    </location>
</feature>
<dbReference type="Pfam" id="PF00069">
    <property type="entry name" value="Pkinase"/>
    <property type="match status" value="1"/>
</dbReference>
<keyword evidence="10" id="KW-1185">Reference proteome</keyword>
<evidence type="ECO:0000256" key="5">
    <source>
        <dbReference type="ARBA" id="ARBA00022777"/>
    </source>
</evidence>
<dbReference type="AlphaFoldDB" id="A0A9X2K1C5"/>
<gene>
    <name evidence="9" type="ORF">HD597_000401</name>
</gene>
<dbReference type="CDD" id="cd14014">
    <property type="entry name" value="STKc_PknB_like"/>
    <property type="match status" value="1"/>
</dbReference>
<dbReference type="PROSITE" id="PS00107">
    <property type="entry name" value="PROTEIN_KINASE_ATP"/>
    <property type="match status" value="1"/>
</dbReference>
<evidence type="ECO:0000256" key="4">
    <source>
        <dbReference type="ARBA" id="ARBA00022741"/>
    </source>
</evidence>
<feature type="binding site" evidence="7">
    <location>
        <position position="75"/>
    </location>
    <ligand>
        <name>ATP</name>
        <dbReference type="ChEBI" id="CHEBI:30616"/>
    </ligand>
</feature>
<organism evidence="9 10">
    <name type="scientific">Nonomuraea thailandensis</name>
    <dbReference type="NCBI Taxonomy" id="1188745"/>
    <lineage>
        <taxon>Bacteria</taxon>
        <taxon>Bacillati</taxon>
        <taxon>Actinomycetota</taxon>
        <taxon>Actinomycetes</taxon>
        <taxon>Streptosporangiales</taxon>
        <taxon>Streptosporangiaceae</taxon>
        <taxon>Nonomuraea</taxon>
    </lineage>
</organism>
<dbReference type="InterPro" id="IPR017441">
    <property type="entry name" value="Protein_kinase_ATP_BS"/>
</dbReference>
<dbReference type="PANTHER" id="PTHR43289">
    <property type="entry name" value="MITOGEN-ACTIVATED PROTEIN KINASE KINASE KINASE 20-RELATED"/>
    <property type="match status" value="1"/>
</dbReference>
<evidence type="ECO:0000256" key="6">
    <source>
        <dbReference type="ARBA" id="ARBA00022840"/>
    </source>
</evidence>
<keyword evidence="3" id="KW-0808">Transferase</keyword>
<dbReference type="Proteomes" id="UP001139648">
    <property type="component" value="Unassembled WGS sequence"/>
</dbReference>
<sequence>MAELSAGAIWDLDMIRRWRGSGLRRGAGRPEAAVGPRSVGRRFELGNKLGDGGFASVYWARDLAAAGDRARTAVKILREADPDIVARFERELRLMSELNHVNLMPVIASGNDPDVGMWYAMPLALGSLADEVGNITEPEEITEVMRAVCRGLAHIHSKGIFHRDLKPENVLRSRGGEWAIADFGLARVVAESSVLTETYDVMGSHYYMAPEQMRDSKHIDARADVYSAGKIMQALIIKGLPVDDDIPAGPLRGVIQRAIAPDRERRYASATQLLDAIEAVFRPVPTGFWETAEDRAQRLFPRLEAGYIADPTAFDELEQWANEIDLNDYDDMGEFAWAFCALPDESVERWWEGNPTTFTQVFQAFVRRLGGNFGFTTCDRLANFAERAARVTQDLTILKEAICGLSELGMHHNRWHVRDVAVAMLQRIRDTDEALAALEGLREAEPETVAWTVGDSVVRTLHPVLRAGLADLFTDKPGV</sequence>
<evidence type="ECO:0000313" key="9">
    <source>
        <dbReference type="EMBL" id="MCP2353381.1"/>
    </source>
</evidence>
<name>A0A9X2K1C5_9ACTN</name>
<keyword evidence="4 7" id="KW-0547">Nucleotide-binding</keyword>
<dbReference type="Gene3D" id="3.30.200.20">
    <property type="entry name" value="Phosphorylase Kinase, domain 1"/>
    <property type="match status" value="1"/>
</dbReference>
<keyword evidence="6 7" id="KW-0067">ATP-binding</keyword>
<evidence type="ECO:0000259" key="8">
    <source>
        <dbReference type="PROSITE" id="PS50011"/>
    </source>
</evidence>
<evidence type="ECO:0000256" key="2">
    <source>
        <dbReference type="ARBA" id="ARBA00022527"/>
    </source>
</evidence>
<proteinExistence type="predicted"/>
<evidence type="ECO:0000313" key="10">
    <source>
        <dbReference type="Proteomes" id="UP001139648"/>
    </source>
</evidence>
<dbReference type="InterPro" id="IPR000719">
    <property type="entry name" value="Prot_kinase_dom"/>
</dbReference>
<reference evidence="9" key="1">
    <citation type="submission" date="2022-06" db="EMBL/GenBank/DDBJ databases">
        <title>Sequencing the genomes of 1000 actinobacteria strains.</title>
        <authorList>
            <person name="Klenk H.-P."/>
        </authorList>
    </citation>
    <scope>NUCLEOTIDE SEQUENCE</scope>
    <source>
        <strain evidence="9">DSM 46694</strain>
    </source>
</reference>
<dbReference type="EMBL" id="JAMZEB010000001">
    <property type="protein sequence ID" value="MCP2353381.1"/>
    <property type="molecule type" value="Genomic_DNA"/>
</dbReference>
<keyword evidence="2 9" id="KW-0723">Serine/threonine-protein kinase</keyword>
<dbReference type="RefSeq" id="WP_253739890.1">
    <property type="nucleotide sequence ID" value="NZ_JAMZEB010000001.1"/>
</dbReference>
<dbReference type="InterPro" id="IPR011009">
    <property type="entry name" value="Kinase-like_dom_sf"/>
</dbReference>
<dbReference type="PANTHER" id="PTHR43289:SF6">
    <property type="entry name" value="SERINE_THREONINE-PROTEIN KINASE NEKL-3"/>
    <property type="match status" value="1"/>
</dbReference>
<dbReference type="SMART" id="SM00220">
    <property type="entry name" value="S_TKc"/>
    <property type="match status" value="1"/>
</dbReference>
<dbReference type="PROSITE" id="PS50011">
    <property type="entry name" value="PROTEIN_KINASE_DOM"/>
    <property type="match status" value="1"/>
</dbReference>
<keyword evidence="5 9" id="KW-0418">Kinase</keyword>
<evidence type="ECO:0000256" key="7">
    <source>
        <dbReference type="PROSITE-ProRule" id="PRU10141"/>
    </source>
</evidence>
<dbReference type="GO" id="GO:0004674">
    <property type="term" value="F:protein serine/threonine kinase activity"/>
    <property type="evidence" value="ECO:0007669"/>
    <property type="project" value="UniProtKB-KW"/>
</dbReference>
<dbReference type="GO" id="GO:0005524">
    <property type="term" value="F:ATP binding"/>
    <property type="evidence" value="ECO:0007669"/>
    <property type="project" value="UniProtKB-UniRule"/>
</dbReference>
<evidence type="ECO:0000256" key="3">
    <source>
        <dbReference type="ARBA" id="ARBA00022679"/>
    </source>
</evidence>
<evidence type="ECO:0000256" key="1">
    <source>
        <dbReference type="ARBA" id="ARBA00012513"/>
    </source>
</evidence>
<comment type="caution">
    <text evidence="9">The sequence shown here is derived from an EMBL/GenBank/DDBJ whole genome shotgun (WGS) entry which is preliminary data.</text>
</comment>
<protein>
    <recommendedName>
        <fullName evidence="1">non-specific serine/threonine protein kinase</fullName>
        <ecNumber evidence="1">2.7.11.1</ecNumber>
    </recommendedName>
</protein>
<dbReference type="EC" id="2.7.11.1" evidence="1"/>
<accession>A0A9X2K1C5</accession>
<dbReference type="SUPFAM" id="SSF56112">
    <property type="entry name" value="Protein kinase-like (PK-like)"/>
    <property type="match status" value="1"/>
</dbReference>